<feature type="domain" description="Cation efflux protein transmembrane" evidence="9">
    <location>
        <begin position="104"/>
        <end position="286"/>
    </location>
</feature>
<evidence type="ECO:0000259" key="9">
    <source>
        <dbReference type="Pfam" id="PF01545"/>
    </source>
</evidence>
<feature type="domain" description="Cation efflux protein cytoplasmic" evidence="10">
    <location>
        <begin position="301"/>
        <end position="363"/>
    </location>
</feature>
<evidence type="ECO:0000256" key="4">
    <source>
        <dbReference type="ARBA" id="ARBA00022692"/>
    </source>
</evidence>
<evidence type="ECO:0000256" key="3">
    <source>
        <dbReference type="ARBA" id="ARBA00022448"/>
    </source>
</evidence>
<comment type="caution">
    <text evidence="11">The sequence shown here is derived from an EMBL/GenBank/DDBJ whole genome shotgun (WGS) entry which is preliminary data.</text>
</comment>
<feature type="transmembrane region" description="Helical" evidence="8">
    <location>
        <begin position="113"/>
        <end position="133"/>
    </location>
</feature>
<evidence type="ECO:0000256" key="6">
    <source>
        <dbReference type="ARBA" id="ARBA00022989"/>
    </source>
</evidence>
<keyword evidence="4 8" id="KW-0812">Transmembrane</keyword>
<keyword evidence="5" id="KW-0862">Zinc</keyword>
<dbReference type="InterPro" id="IPR027470">
    <property type="entry name" value="Cation_efflux_CTD"/>
</dbReference>
<feature type="transmembrane region" description="Helical" evidence="8">
    <location>
        <begin position="230"/>
        <end position="249"/>
    </location>
</feature>
<dbReference type="Pfam" id="PF01545">
    <property type="entry name" value="Cation_efflux"/>
    <property type="match status" value="1"/>
</dbReference>
<comment type="similarity">
    <text evidence="2">Belongs to the cation diffusion facilitator (CDF) transporter (TC 2.A.4) family. SLC30A subfamily.</text>
</comment>
<sequence>MAVKEWFRKYQPLQLHIVLIMTILFLLVELAVSHITHALTLLMNSYQMLCNILALMGYIATVKFQSRDLQTCPTAKPLPSAANHETNNDSSCTKSVLQVTEHKLKNTFGWARIDVVSMLICCVFCASLCFSVLVEALQTLIHIGHLHEMHHPISVFCMGVAGILVNIGCYVLIGGYTFHQGCFLYVTNEGEVVLNKVAPTQIVRQGERRLSRTKTTSSELVNKRQNLREMCRDTLGCVLVIICSIWVYFADEYSVKYIDPGIAVFHALSLMALSFPYMKESCYILLQTMPGSIDIDSLKVNLVKKFPEIVNVHDFHVWQLTADKVISTVHIIFQRPEVYTRISKKIKNHFAENGITQVTIQPEFFTPSNNAISPIGIIKCLMACQSSCDACLCCPEFEVDKDVLLEIKHSSQETLPENSNATSSSSIPPAYQEPCSKIEEGVVSSEEKNLLKRDEKLRMNAQEILEDIKEETNAHL</sequence>
<evidence type="ECO:0000256" key="7">
    <source>
        <dbReference type="ARBA" id="ARBA00023136"/>
    </source>
</evidence>
<comment type="subcellular location">
    <subcellularLocation>
        <location evidence="1">Membrane</location>
        <topology evidence="1">Multi-pass membrane protein</topology>
    </subcellularLocation>
</comment>
<feature type="transmembrane region" description="Helical" evidence="8">
    <location>
        <begin position="38"/>
        <end position="60"/>
    </location>
</feature>
<dbReference type="AlphaFoldDB" id="A0AAW1THU6"/>
<name>A0AAW1THU6_9CUCU</name>
<dbReference type="InterPro" id="IPR058533">
    <property type="entry name" value="Cation_efflux_TM"/>
</dbReference>
<dbReference type="InterPro" id="IPR036837">
    <property type="entry name" value="Cation_efflux_CTD_sf"/>
</dbReference>
<dbReference type="Gene3D" id="1.20.1510.10">
    <property type="entry name" value="Cation efflux protein transmembrane domain"/>
    <property type="match status" value="1"/>
</dbReference>
<dbReference type="InterPro" id="IPR002524">
    <property type="entry name" value="Cation_efflux"/>
</dbReference>
<dbReference type="Proteomes" id="UP001431783">
    <property type="component" value="Unassembled WGS sequence"/>
</dbReference>
<keyword evidence="6 8" id="KW-1133">Transmembrane helix</keyword>
<dbReference type="GO" id="GO:0010312">
    <property type="term" value="P:detoxification of zinc ion"/>
    <property type="evidence" value="ECO:0007669"/>
    <property type="project" value="TreeGrafter"/>
</dbReference>
<reference evidence="11 12" key="1">
    <citation type="submission" date="2023-03" db="EMBL/GenBank/DDBJ databases">
        <title>Genome insight into feeding habits of ladybird beetles.</title>
        <authorList>
            <person name="Li H.-S."/>
            <person name="Huang Y.-H."/>
            <person name="Pang H."/>
        </authorList>
    </citation>
    <scope>NUCLEOTIDE SEQUENCE [LARGE SCALE GENOMIC DNA]</scope>
    <source>
        <strain evidence="11">SYSU_2023b</strain>
        <tissue evidence="11">Whole body</tissue>
    </source>
</reference>
<feature type="transmembrane region" description="Helical" evidence="8">
    <location>
        <begin position="153"/>
        <end position="173"/>
    </location>
</feature>
<feature type="transmembrane region" description="Helical" evidence="8">
    <location>
        <begin position="12"/>
        <end position="32"/>
    </location>
</feature>
<keyword evidence="3" id="KW-0813">Transport</keyword>
<dbReference type="NCBIfam" id="TIGR01297">
    <property type="entry name" value="CDF"/>
    <property type="match status" value="1"/>
</dbReference>
<evidence type="ECO:0000256" key="1">
    <source>
        <dbReference type="ARBA" id="ARBA00004141"/>
    </source>
</evidence>
<dbReference type="InterPro" id="IPR027469">
    <property type="entry name" value="Cation_efflux_TMD_sf"/>
</dbReference>
<feature type="transmembrane region" description="Helical" evidence="8">
    <location>
        <begin position="261"/>
        <end position="278"/>
    </location>
</feature>
<evidence type="ECO:0000313" key="11">
    <source>
        <dbReference type="EMBL" id="KAK9869996.1"/>
    </source>
</evidence>
<evidence type="ECO:0000256" key="5">
    <source>
        <dbReference type="ARBA" id="ARBA00022833"/>
    </source>
</evidence>
<keyword evidence="12" id="KW-1185">Reference proteome</keyword>
<evidence type="ECO:0000256" key="2">
    <source>
        <dbReference type="ARBA" id="ARBA00008873"/>
    </source>
</evidence>
<evidence type="ECO:0008006" key="13">
    <source>
        <dbReference type="Google" id="ProtNLM"/>
    </source>
</evidence>
<dbReference type="SUPFAM" id="SSF161111">
    <property type="entry name" value="Cation efflux protein transmembrane domain-like"/>
    <property type="match status" value="1"/>
</dbReference>
<dbReference type="GO" id="GO:0005385">
    <property type="term" value="F:zinc ion transmembrane transporter activity"/>
    <property type="evidence" value="ECO:0007669"/>
    <property type="project" value="TreeGrafter"/>
</dbReference>
<protein>
    <recommendedName>
        <fullName evidence="13">Zinc transporter 1</fullName>
    </recommendedName>
</protein>
<gene>
    <name evidence="11" type="ORF">WA026_006094</name>
</gene>
<dbReference type="GO" id="GO:0016020">
    <property type="term" value="C:membrane"/>
    <property type="evidence" value="ECO:0007669"/>
    <property type="project" value="UniProtKB-SubCell"/>
</dbReference>
<dbReference type="GO" id="GO:0006882">
    <property type="term" value="P:intracellular zinc ion homeostasis"/>
    <property type="evidence" value="ECO:0007669"/>
    <property type="project" value="TreeGrafter"/>
</dbReference>
<dbReference type="Pfam" id="PF16916">
    <property type="entry name" value="ZT_dimer"/>
    <property type="match status" value="1"/>
</dbReference>
<dbReference type="EMBL" id="JARQZJ010000002">
    <property type="protein sequence ID" value="KAK9869996.1"/>
    <property type="molecule type" value="Genomic_DNA"/>
</dbReference>
<dbReference type="SUPFAM" id="SSF160240">
    <property type="entry name" value="Cation efflux protein cytoplasmic domain-like"/>
    <property type="match status" value="1"/>
</dbReference>
<dbReference type="PANTHER" id="PTHR45820">
    <property type="entry name" value="FI23527P1"/>
    <property type="match status" value="1"/>
</dbReference>
<proteinExistence type="inferred from homology"/>
<dbReference type="PANTHER" id="PTHR45820:SF9">
    <property type="entry name" value="FI23527P1"/>
    <property type="match status" value="1"/>
</dbReference>
<organism evidence="11 12">
    <name type="scientific">Henosepilachna vigintioctopunctata</name>
    <dbReference type="NCBI Taxonomy" id="420089"/>
    <lineage>
        <taxon>Eukaryota</taxon>
        <taxon>Metazoa</taxon>
        <taxon>Ecdysozoa</taxon>
        <taxon>Arthropoda</taxon>
        <taxon>Hexapoda</taxon>
        <taxon>Insecta</taxon>
        <taxon>Pterygota</taxon>
        <taxon>Neoptera</taxon>
        <taxon>Endopterygota</taxon>
        <taxon>Coleoptera</taxon>
        <taxon>Polyphaga</taxon>
        <taxon>Cucujiformia</taxon>
        <taxon>Coccinelloidea</taxon>
        <taxon>Coccinellidae</taxon>
        <taxon>Epilachninae</taxon>
        <taxon>Epilachnini</taxon>
        <taxon>Henosepilachna</taxon>
    </lineage>
</organism>
<evidence type="ECO:0000256" key="8">
    <source>
        <dbReference type="SAM" id="Phobius"/>
    </source>
</evidence>
<evidence type="ECO:0000259" key="10">
    <source>
        <dbReference type="Pfam" id="PF16916"/>
    </source>
</evidence>
<keyword evidence="7 8" id="KW-0472">Membrane</keyword>
<accession>A0AAW1THU6</accession>
<evidence type="ECO:0000313" key="12">
    <source>
        <dbReference type="Proteomes" id="UP001431783"/>
    </source>
</evidence>